<proteinExistence type="predicted"/>
<reference evidence="2" key="1">
    <citation type="submission" date="2022-08" db="UniProtKB">
        <authorList>
            <consortium name="EnsemblMetazoa"/>
        </authorList>
    </citation>
    <scope>IDENTIFICATION</scope>
    <source>
        <strain evidence="2">Israel</strain>
    </source>
</reference>
<keyword evidence="3" id="KW-1185">Reference proteome</keyword>
<feature type="region of interest" description="Disordered" evidence="1">
    <location>
        <begin position="222"/>
        <end position="241"/>
    </location>
</feature>
<dbReference type="InterPro" id="IPR038832">
    <property type="entry name" value="CDCA3"/>
</dbReference>
<dbReference type="Proteomes" id="UP000092462">
    <property type="component" value="Unassembled WGS sequence"/>
</dbReference>
<dbReference type="AlphaFoldDB" id="A0A1B0DDS9"/>
<protein>
    <submittedName>
        <fullName evidence="2">Uncharacterized protein</fullName>
    </submittedName>
</protein>
<dbReference type="EMBL" id="AJVK01032229">
    <property type="status" value="NOT_ANNOTATED_CDS"/>
    <property type="molecule type" value="Genomic_DNA"/>
</dbReference>
<dbReference type="VEuPathDB" id="VectorBase:PPAI006052"/>
<dbReference type="EnsemblMetazoa" id="PPAI006052-RA">
    <property type="protein sequence ID" value="PPAI006052-PA"/>
    <property type="gene ID" value="PPAI006052"/>
</dbReference>
<evidence type="ECO:0000256" key="1">
    <source>
        <dbReference type="SAM" id="MobiDB-lite"/>
    </source>
</evidence>
<name>A0A1B0DDS9_PHLPP</name>
<dbReference type="VEuPathDB" id="VectorBase:PPAPM1_002282"/>
<evidence type="ECO:0000313" key="3">
    <source>
        <dbReference type="Proteomes" id="UP000092462"/>
    </source>
</evidence>
<feature type="region of interest" description="Disordered" evidence="1">
    <location>
        <begin position="1"/>
        <end position="25"/>
    </location>
</feature>
<feature type="compositionally biased region" description="Basic and acidic residues" evidence="1">
    <location>
        <begin position="8"/>
        <end position="17"/>
    </location>
</feature>
<evidence type="ECO:0000313" key="2">
    <source>
        <dbReference type="EnsemblMetazoa" id="PPAI006052-PA"/>
    </source>
</evidence>
<sequence length="305" mass="34426">MGSFVSKLFRERKDASNDPRSPTLHISRTPINLLFKQSPAKQITKAQDLTDIRTPLSGSFENVYPRTKHMEMLQTTTNPIDPRSPSTEIHRTPLILLNNEEMVSQVEAEICDAQNASVSESFESALSKLDFNTSFDDEDGETEEKGLLDTQMEGLLETNFDYDPSKEPPQIVEDTIDPRSPGIERTPFVFEDEPNTKDCEDSTPKSTLNLEDRSRNGTKVFQDENSGQCHTPKQINQEGNRTPLSCLANRTTRNTFKDSPSNMFVLKNKNDTENYPVSTYSGVKGMNVKDINSKIPLPMKRLTNK</sequence>
<organism evidence="2 3">
    <name type="scientific">Phlebotomus papatasi</name>
    <name type="common">Sandfly</name>
    <dbReference type="NCBI Taxonomy" id="29031"/>
    <lineage>
        <taxon>Eukaryota</taxon>
        <taxon>Metazoa</taxon>
        <taxon>Ecdysozoa</taxon>
        <taxon>Arthropoda</taxon>
        <taxon>Hexapoda</taxon>
        <taxon>Insecta</taxon>
        <taxon>Pterygota</taxon>
        <taxon>Neoptera</taxon>
        <taxon>Endopterygota</taxon>
        <taxon>Diptera</taxon>
        <taxon>Nematocera</taxon>
        <taxon>Psychodoidea</taxon>
        <taxon>Psychodidae</taxon>
        <taxon>Phlebotomus</taxon>
        <taxon>Phlebotomus</taxon>
    </lineage>
</organism>
<accession>A0A1B0DDS9</accession>
<dbReference type="PANTHER" id="PTHR34756:SF1">
    <property type="entry name" value="CELL DIVISION CYCLE-ASSOCIATED PROTEIN 3"/>
    <property type="match status" value="1"/>
</dbReference>
<feature type="region of interest" description="Disordered" evidence="1">
    <location>
        <begin position="162"/>
        <end position="182"/>
    </location>
</feature>
<dbReference type="PANTHER" id="PTHR34756">
    <property type="entry name" value="CELL DIVISION CYCLE-ASSOCIATED PROTEIN 3"/>
    <property type="match status" value="1"/>
</dbReference>